<sequence length="256" mass="29436">MEIKNYIKNAPQLLRHALQSVKNNWAYYLVPLLVGLLLAFVIRLIFWKFNSTEILSATMFYRLSGLTMFMFTTLAIYKNIKSFRKDFQVTRLLNVSPSVKNFVTALVFTISSFIIHLVILVLKPANADGSILSMILYHIMMLLFATLISILFGRLSLKFKKIHYFFIGLAVLSFFTLPILFILDNENALITHLLMINPLFYLVDGVEKATLIGRSSIGNVIYHLYFLSFLGLITMLIYAIKKQVTIFDVNQTPQKK</sequence>
<evidence type="ECO:0000313" key="3">
    <source>
        <dbReference type="Proteomes" id="UP000009885"/>
    </source>
</evidence>
<reference evidence="2 3" key="1">
    <citation type="journal article" date="2013" name="Genome Announc.">
        <title>Genome Sequence of Staphylococcus massiliensis Strain S46, Isolated from the Surface of Healthy Human Skin.</title>
        <authorList>
            <person name="Srivastav R."/>
            <person name="Singh A."/>
            <person name="Jangir P.K."/>
            <person name="Kumari C."/>
            <person name="Muduli S."/>
            <person name="Sharma R."/>
        </authorList>
    </citation>
    <scope>NUCLEOTIDE SEQUENCE [LARGE SCALE GENOMIC DNA]</scope>
    <source>
        <strain evidence="2 3">S46</strain>
    </source>
</reference>
<accession>K9AHN7</accession>
<keyword evidence="1" id="KW-0472">Membrane</keyword>
<dbReference type="Proteomes" id="UP000009885">
    <property type="component" value="Unassembled WGS sequence"/>
</dbReference>
<dbReference type="OrthoDB" id="2417273at2"/>
<proteinExistence type="predicted"/>
<protein>
    <submittedName>
        <fullName evidence="2">Sugar ABC transporter permease</fullName>
    </submittedName>
</protein>
<evidence type="ECO:0000313" key="2">
    <source>
        <dbReference type="EMBL" id="EKU46818.1"/>
    </source>
</evidence>
<keyword evidence="3" id="KW-1185">Reference proteome</keyword>
<feature type="transmembrane region" description="Helical" evidence="1">
    <location>
        <begin position="164"/>
        <end position="183"/>
    </location>
</feature>
<dbReference type="eggNOG" id="COG1682">
    <property type="taxonomic scope" value="Bacteria"/>
</dbReference>
<dbReference type="RefSeq" id="WP_009384018.1">
    <property type="nucleotide sequence ID" value="NZ_AMSQ01000014.1"/>
</dbReference>
<keyword evidence="1" id="KW-0812">Transmembrane</keyword>
<feature type="transmembrane region" description="Helical" evidence="1">
    <location>
        <begin position="134"/>
        <end position="152"/>
    </location>
</feature>
<dbReference type="STRING" id="1229783.C273_08461"/>
<dbReference type="AlphaFoldDB" id="K9AHN7"/>
<gene>
    <name evidence="2" type="ORF">C273_08461</name>
</gene>
<feature type="transmembrane region" description="Helical" evidence="1">
    <location>
        <begin position="220"/>
        <end position="240"/>
    </location>
</feature>
<feature type="transmembrane region" description="Helical" evidence="1">
    <location>
        <begin position="101"/>
        <end position="122"/>
    </location>
</feature>
<name>K9AHN7_9STAP</name>
<comment type="caution">
    <text evidence="2">The sequence shown here is derived from an EMBL/GenBank/DDBJ whole genome shotgun (WGS) entry which is preliminary data.</text>
</comment>
<dbReference type="EMBL" id="AMSQ01000014">
    <property type="protein sequence ID" value="EKU46818.1"/>
    <property type="molecule type" value="Genomic_DNA"/>
</dbReference>
<dbReference type="PATRIC" id="fig|1229783.3.peg.1703"/>
<evidence type="ECO:0000256" key="1">
    <source>
        <dbReference type="SAM" id="Phobius"/>
    </source>
</evidence>
<keyword evidence="1" id="KW-1133">Transmembrane helix</keyword>
<organism evidence="2 3">
    <name type="scientific">Staphylococcus massiliensis S46</name>
    <dbReference type="NCBI Taxonomy" id="1229783"/>
    <lineage>
        <taxon>Bacteria</taxon>
        <taxon>Bacillati</taxon>
        <taxon>Bacillota</taxon>
        <taxon>Bacilli</taxon>
        <taxon>Bacillales</taxon>
        <taxon>Staphylococcaceae</taxon>
        <taxon>Staphylococcus</taxon>
    </lineage>
</organism>
<feature type="transmembrane region" description="Helical" evidence="1">
    <location>
        <begin position="59"/>
        <end position="80"/>
    </location>
</feature>
<feature type="transmembrane region" description="Helical" evidence="1">
    <location>
        <begin position="25"/>
        <end position="47"/>
    </location>
</feature>